<name>A0A813HYL1_POLGL</name>
<gene>
    <name evidence="2" type="ORF">PGLA1383_LOCUS57000</name>
</gene>
<feature type="compositionally biased region" description="Low complexity" evidence="1">
    <location>
        <begin position="326"/>
        <end position="344"/>
    </location>
</feature>
<dbReference type="Proteomes" id="UP000654075">
    <property type="component" value="Unassembled WGS sequence"/>
</dbReference>
<sequence>MSAAMMHGSSGPMFVRFPPGLESLCYQRMQSPVDAPLRMPLPAGCLHDGLESTYSFSVDQPLSTGEIFRAAYRGELPFLPAWPAAQLVEQVVEEDMPEYTVKTSYSSSPTLSYDSSPTVKPSYDNSPLAAGGEPECVDDAKLEVTLEPILRSILGQDLKRSKGKQGQGGFARWWTQPHLPLLCPLTRFPICLLPYPPFKLRVDHERSSPHRLVDGKFLAMTMIVTGDFAACGRELQASDISALDDYVHRCKLGPYRPGRVVLLTKEAQTSDCAERRAAAALELERFIASARAELGKLRRIQENRMLQINRALPAHVQALMKNSTQSPGKDSPPSSPAKDSPASSQRGHFPSHLSEGRFNSRLSDTSTHASLCSAASDTSED</sequence>
<dbReference type="AlphaFoldDB" id="A0A813HYL1"/>
<keyword evidence="3" id="KW-1185">Reference proteome</keyword>
<feature type="compositionally biased region" description="Polar residues" evidence="1">
    <location>
        <begin position="360"/>
        <end position="381"/>
    </location>
</feature>
<dbReference type="OrthoDB" id="427593at2759"/>
<accession>A0A813HYL1</accession>
<feature type="compositionally biased region" description="Low complexity" evidence="1">
    <location>
        <begin position="103"/>
        <end position="118"/>
    </location>
</feature>
<comment type="caution">
    <text evidence="2">The sequence shown here is derived from an EMBL/GenBank/DDBJ whole genome shotgun (WGS) entry which is preliminary data.</text>
</comment>
<proteinExistence type="predicted"/>
<evidence type="ECO:0000256" key="1">
    <source>
        <dbReference type="SAM" id="MobiDB-lite"/>
    </source>
</evidence>
<organism evidence="2 3">
    <name type="scientific">Polarella glacialis</name>
    <name type="common">Dinoflagellate</name>
    <dbReference type="NCBI Taxonomy" id="89957"/>
    <lineage>
        <taxon>Eukaryota</taxon>
        <taxon>Sar</taxon>
        <taxon>Alveolata</taxon>
        <taxon>Dinophyceae</taxon>
        <taxon>Suessiales</taxon>
        <taxon>Suessiaceae</taxon>
        <taxon>Polarella</taxon>
    </lineage>
</organism>
<feature type="region of interest" description="Disordered" evidence="1">
    <location>
        <begin position="322"/>
        <end position="381"/>
    </location>
</feature>
<reference evidence="2" key="1">
    <citation type="submission" date="2021-02" db="EMBL/GenBank/DDBJ databases">
        <authorList>
            <person name="Dougan E. K."/>
            <person name="Rhodes N."/>
            <person name="Thang M."/>
            <person name="Chan C."/>
        </authorList>
    </citation>
    <scope>NUCLEOTIDE SEQUENCE</scope>
</reference>
<protein>
    <submittedName>
        <fullName evidence="2">Uncharacterized protein</fullName>
    </submittedName>
</protein>
<feature type="region of interest" description="Disordered" evidence="1">
    <location>
        <begin position="103"/>
        <end position="130"/>
    </location>
</feature>
<evidence type="ECO:0000313" key="3">
    <source>
        <dbReference type="Proteomes" id="UP000654075"/>
    </source>
</evidence>
<evidence type="ECO:0000313" key="2">
    <source>
        <dbReference type="EMBL" id="CAE8642519.1"/>
    </source>
</evidence>
<dbReference type="EMBL" id="CAJNNV010033168">
    <property type="protein sequence ID" value="CAE8642519.1"/>
    <property type="molecule type" value="Genomic_DNA"/>
</dbReference>